<accession>A0A919PX99</accession>
<organism evidence="1 2">
    <name type="scientific">Dactylosporangium siamense</name>
    <dbReference type="NCBI Taxonomy" id="685454"/>
    <lineage>
        <taxon>Bacteria</taxon>
        <taxon>Bacillati</taxon>
        <taxon>Actinomycetota</taxon>
        <taxon>Actinomycetes</taxon>
        <taxon>Micromonosporales</taxon>
        <taxon>Micromonosporaceae</taxon>
        <taxon>Dactylosporangium</taxon>
    </lineage>
</organism>
<sequence length="175" mass="19688">MSGTSEVELEGVDPWDVWRRLREMLATLSCDSYLRCIASFLSDYRRLCDEDMPAVDRALINDVMDLVVEAAAGRDVGAAAILVHRAWWDRTYPGQPLGSDEPVQPYAGPMPLELFRACSSILWELIDENHRFSMVDEIADGALNYEQPDDPLANTRLLVRFIGRVESEARRAGEG</sequence>
<protein>
    <submittedName>
        <fullName evidence="1">Uncharacterized protein</fullName>
    </submittedName>
</protein>
<dbReference type="Proteomes" id="UP000660611">
    <property type="component" value="Unassembled WGS sequence"/>
</dbReference>
<evidence type="ECO:0000313" key="2">
    <source>
        <dbReference type="Proteomes" id="UP000660611"/>
    </source>
</evidence>
<comment type="caution">
    <text evidence="1">The sequence shown here is derived from an EMBL/GenBank/DDBJ whole genome shotgun (WGS) entry which is preliminary data.</text>
</comment>
<name>A0A919PX99_9ACTN</name>
<dbReference type="AlphaFoldDB" id="A0A919PX99"/>
<keyword evidence="2" id="KW-1185">Reference proteome</keyword>
<proteinExistence type="predicted"/>
<reference evidence="1" key="1">
    <citation type="submission" date="2021-01" db="EMBL/GenBank/DDBJ databases">
        <title>Whole genome shotgun sequence of Dactylosporangium siamense NBRC 106093.</title>
        <authorList>
            <person name="Komaki H."/>
            <person name="Tamura T."/>
        </authorList>
    </citation>
    <scope>NUCLEOTIDE SEQUENCE</scope>
    <source>
        <strain evidence="1">NBRC 106093</strain>
    </source>
</reference>
<dbReference type="EMBL" id="BONQ01000127">
    <property type="protein sequence ID" value="GIG50060.1"/>
    <property type="molecule type" value="Genomic_DNA"/>
</dbReference>
<evidence type="ECO:0000313" key="1">
    <source>
        <dbReference type="EMBL" id="GIG50060.1"/>
    </source>
</evidence>
<gene>
    <name evidence="1" type="ORF">Dsi01nite_081010</name>
</gene>